<dbReference type="EMBL" id="CAMXCT020001719">
    <property type="protein sequence ID" value="CAL1145864.1"/>
    <property type="molecule type" value="Genomic_DNA"/>
</dbReference>
<reference evidence="2" key="1">
    <citation type="submission" date="2022-10" db="EMBL/GenBank/DDBJ databases">
        <authorList>
            <person name="Chen Y."/>
            <person name="Dougan E. K."/>
            <person name="Chan C."/>
            <person name="Rhodes N."/>
            <person name="Thang M."/>
        </authorList>
    </citation>
    <scope>NUCLEOTIDE SEQUENCE</scope>
</reference>
<organism evidence="2">
    <name type="scientific">Cladocopium goreaui</name>
    <dbReference type="NCBI Taxonomy" id="2562237"/>
    <lineage>
        <taxon>Eukaryota</taxon>
        <taxon>Sar</taxon>
        <taxon>Alveolata</taxon>
        <taxon>Dinophyceae</taxon>
        <taxon>Suessiales</taxon>
        <taxon>Symbiodiniaceae</taxon>
        <taxon>Cladocopium</taxon>
    </lineage>
</organism>
<feature type="region of interest" description="Disordered" evidence="1">
    <location>
        <begin position="295"/>
        <end position="320"/>
    </location>
</feature>
<feature type="region of interest" description="Disordered" evidence="1">
    <location>
        <begin position="417"/>
        <end position="453"/>
    </location>
</feature>
<gene>
    <name evidence="2" type="ORF">C1SCF055_LOCUS19316</name>
</gene>
<keyword evidence="4" id="KW-1185">Reference proteome</keyword>
<dbReference type="EMBL" id="CAMXCT030001719">
    <property type="protein sequence ID" value="CAL4779801.1"/>
    <property type="molecule type" value="Genomic_DNA"/>
</dbReference>
<feature type="compositionally biased region" description="Low complexity" evidence="1">
    <location>
        <begin position="429"/>
        <end position="442"/>
    </location>
</feature>
<evidence type="ECO:0000313" key="4">
    <source>
        <dbReference type="Proteomes" id="UP001152797"/>
    </source>
</evidence>
<protein>
    <submittedName>
        <fullName evidence="2">Uncharacterized protein</fullName>
    </submittedName>
</protein>
<feature type="compositionally biased region" description="Low complexity" evidence="1">
    <location>
        <begin position="295"/>
        <end position="317"/>
    </location>
</feature>
<evidence type="ECO:0000313" key="2">
    <source>
        <dbReference type="EMBL" id="CAI3992489.1"/>
    </source>
</evidence>
<feature type="compositionally biased region" description="Basic and acidic residues" evidence="1">
    <location>
        <begin position="381"/>
        <end position="400"/>
    </location>
</feature>
<feature type="region of interest" description="Disordered" evidence="1">
    <location>
        <begin position="131"/>
        <end position="187"/>
    </location>
</feature>
<reference evidence="3" key="2">
    <citation type="submission" date="2024-04" db="EMBL/GenBank/DDBJ databases">
        <authorList>
            <person name="Chen Y."/>
            <person name="Shah S."/>
            <person name="Dougan E. K."/>
            <person name="Thang M."/>
            <person name="Chan C."/>
        </authorList>
    </citation>
    <scope>NUCLEOTIDE SEQUENCE [LARGE SCALE GENOMIC DNA]</scope>
</reference>
<proteinExistence type="predicted"/>
<dbReference type="Proteomes" id="UP001152797">
    <property type="component" value="Unassembled WGS sequence"/>
</dbReference>
<feature type="region of interest" description="Disordered" evidence="1">
    <location>
        <begin position="374"/>
        <end position="400"/>
    </location>
</feature>
<evidence type="ECO:0000256" key="1">
    <source>
        <dbReference type="SAM" id="MobiDB-lite"/>
    </source>
</evidence>
<evidence type="ECO:0000313" key="3">
    <source>
        <dbReference type="EMBL" id="CAL1145864.1"/>
    </source>
</evidence>
<name>A0A9P1CI85_9DINO</name>
<sequence>MHEFTDMTETWKENVANVAPVATRRPLRELQLQAGEISLETETLKRKSRWAADIEFRLTLFEQLEPDQWDAQVDVTSADEAPETRLETPERQDVSVDVSVPAWDLEVDLSPPKFPHFDPELQGGQGEHFELHTTLEPDGDGPNGDGSDEWPTPPDSPLPKFRKAPMEDPGADGDHNHGDHGDYGSPEVFSFAKSGAMEAIETPICSPIEIIEASVRSAESEHGDHFDVDTIDTCLDTTFDSEAQSLLQMMCSQLKKGLKDSPERLAACEVKSRKPSVKLSKVAVEPVKQVLTVPSPAAASPESYATSTSTSTSSASRLRSRTLEPLPSWNFDTLRGYLNTFQRSKMRQQQRQQRLQQLTEVEICSLRSLRSLRTPTPRRVRSPDRCPDRSPRSVRAERQVPRQVPRVPRVPGVLDRERSADRVTNACVTSTSTASARSASLSVPGGAPGPMQVHSRGEVWMEHRKKRQYLRREEARQEELKECTFKPQLSSTPRGRVLSSSLSCPKISQFTPRHECQRHEHRHVELYDRQMQWRQRLEEKWDEARQRKQKELAEQMQLAQLAQPQPSQLRLRSPREVNEAFERFHQRSRQWQQACALRVLKAQKSTEEAKMENLQCGRQRSYTKDVTKASRRASRDAKELKTCRVSRARSEEPKCRDTPRSKAERHEVHRHLQTLRRALFDSKQWHGTSPRWQKALQVEVARSEGAGAAPIKIS</sequence>
<comment type="caution">
    <text evidence="2">The sequence shown here is derived from an EMBL/GenBank/DDBJ whole genome shotgun (WGS) entry which is preliminary data.</text>
</comment>
<dbReference type="AlphaFoldDB" id="A0A9P1CI85"/>
<dbReference type="EMBL" id="CAMXCT010001719">
    <property type="protein sequence ID" value="CAI3992489.1"/>
    <property type="molecule type" value="Genomic_DNA"/>
</dbReference>
<feature type="compositionally biased region" description="Basic and acidic residues" evidence="1">
    <location>
        <begin position="172"/>
        <end position="182"/>
    </location>
</feature>
<accession>A0A9P1CI85</accession>